<name>A0A166YDU5_9HYPO</name>
<reference evidence="1 2" key="1">
    <citation type="journal article" date="2016" name="Genome Biol. Evol.">
        <title>Divergent and convergent evolution of fungal pathogenicity.</title>
        <authorList>
            <person name="Shang Y."/>
            <person name="Xiao G."/>
            <person name="Zheng P."/>
            <person name="Cen K."/>
            <person name="Zhan S."/>
            <person name="Wang C."/>
        </authorList>
    </citation>
    <scope>NUCLEOTIDE SEQUENCE [LARGE SCALE GENOMIC DNA]</scope>
    <source>
        <strain evidence="1 2">RCEF 3172</strain>
    </source>
</reference>
<evidence type="ECO:0008006" key="3">
    <source>
        <dbReference type="Google" id="ProtNLM"/>
    </source>
</evidence>
<sequence>MPTRPKQPKAAYILNVPVELIILFAQNLQLLDQYRLAQVSIAFRSILKTRFDQHTIVKVHPEEWLFYLATRALQLPNHWVCEQCIGIHPYNPQDTPSLAHFNDGVGGCPLKATTPYFRPMVFPFSYHFQHYHLHHRHVQLALKYHRMGGPEGGPFAQRLSRLLADGFHEPMSEDQNFSLLGFQNRGNGRYSWEPKIAGGRFLLMTRIEFYPTEQDLTGVWIDIVPAIRMCQHQMWMPVYSRRLLDLAERRSTLSAEEETELKQLSETLYNDLNNAVFSMRPNVTEPKILSCPCCATDINIRWSAYMGTFKFTATAWHDFGLETSPVSPLWLSKHLDPVQFRLTPWIEWEPGRVKKLWDSCP</sequence>
<organism evidence="1 2">
    <name type="scientific">Beauveria brongniartii RCEF 3172</name>
    <dbReference type="NCBI Taxonomy" id="1081107"/>
    <lineage>
        <taxon>Eukaryota</taxon>
        <taxon>Fungi</taxon>
        <taxon>Dikarya</taxon>
        <taxon>Ascomycota</taxon>
        <taxon>Pezizomycotina</taxon>
        <taxon>Sordariomycetes</taxon>
        <taxon>Hypocreomycetidae</taxon>
        <taxon>Hypocreales</taxon>
        <taxon>Cordycipitaceae</taxon>
        <taxon>Beauveria</taxon>
        <taxon>Beauveria brongniartii</taxon>
    </lineage>
</organism>
<dbReference type="EMBL" id="AZHA01000034">
    <property type="protein sequence ID" value="OAA36797.1"/>
    <property type="molecule type" value="Genomic_DNA"/>
</dbReference>
<evidence type="ECO:0000313" key="2">
    <source>
        <dbReference type="Proteomes" id="UP000076863"/>
    </source>
</evidence>
<dbReference type="AlphaFoldDB" id="A0A166YDU5"/>
<gene>
    <name evidence="1" type="ORF">BBO_08076</name>
</gene>
<keyword evidence="2" id="KW-1185">Reference proteome</keyword>
<proteinExistence type="predicted"/>
<comment type="caution">
    <text evidence="1">The sequence shown here is derived from an EMBL/GenBank/DDBJ whole genome shotgun (WGS) entry which is preliminary data.</text>
</comment>
<accession>A0A166YDU5</accession>
<dbReference type="Proteomes" id="UP000076863">
    <property type="component" value="Unassembled WGS sequence"/>
</dbReference>
<dbReference type="OrthoDB" id="4870868at2759"/>
<protein>
    <recommendedName>
        <fullName evidence="3">F-box domain-containing protein</fullName>
    </recommendedName>
</protein>
<evidence type="ECO:0000313" key="1">
    <source>
        <dbReference type="EMBL" id="OAA36797.1"/>
    </source>
</evidence>